<dbReference type="GO" id="GO:0031676">
    <property type="term" value="C:plasma membrane-derived thylakoid membrane"/>
    <property type="evidence" value="ECO:0007669"/>
    <property type="project" value="UniProtKB-SubCell"/>
</dbReference>
<keyword evidence="4 7" id="KW-0793">Thylakoid</keyword>
<evidence type="ECO:0000256" key="2">
    <source>
        <dbReference type="ARBA" id="ARBA00010827"/>
    </source>
</evidence>
<dbReference type="GO" id="GO:0009654">
    <property type="term" value="C:photosystem II oxygen evolving complex"/>
    <property type="evidence" value="ECO:0007669"/>
    <property type="project" value="InterPro"/>
</dbReference>
<evidence type="ECO:0000256" key="5">
    <source>
        <dbReference type="ARBA" id="ARBA00023136"/>
    </source>
</evidence>
<dbReference type="Proteomes" id="UP001065613">
    <property type="component" value="Chromosome"/>
</dbReference>
<keyword evidence="7" id="KW-0813">Transport</keyword>
<comment type="subcellular location">
    <subcellularLocation>
        <location evidence="7">Cellular thylakoid membrane</location>
        <topology evidence="7">Peripheral membrane protein</topology>
        <orientation evidence="7">Lumenal side</orientation>
    </subcellularLocation>
    <subcellularLocation>
        <location evidence="1">Membrane</location>
        <topology evidence="1">Peripheral membrane protein</topology>
    </subcellularLocation>
</comment>
<sequence precursor="true">MKILSRLFILLTLLVGCLGFLGQAPAQAFNLPTSATVLADVRVNAVDAKLSTEFGKKIDLNNSDIRDFRSLRGFYPNLASKIIKNAPYEKVDEVLDLPGLSEKQKSRLQANLDKFTVTATSSELTEGDDRINPGVY</sequence>
<feature type="chain" id="PRO_5038188447" description="Photosystem II extrinsic protein U" evidence="7">
    <location>
        <begin position="29"/>
        <end position="136"/>
    </location>
</feature>
<dbReference type="PROSITE" id="PS51257">
    <property type="entry name" value="PROKAR_LIPOPROTEIN"/>
    <property type="match status" value="1"/>
</dbReference>
<dbReference type="AlphaFoldDB" id="A0A977PX48"/>
<name>A0A977PX48_9CYAN</name>
<dbReference type="SUPFAM" id="SSF81585">
    <property type="entry name" value="PsbU/PolX domain-like"/>
    <property type="match status" value="1"/>
</dbReference>
<accession>A0A977PX48</accession>
<keyword evidence="3 7" id="KW-0249">Electron transport</keyword>
<proteinExistence type="inferred from homology"/>
<evidence type="ECO:0000256" key="4">
    <source>
        <dbReference type="ARBA" id="ARBA00023078"/>
    </source>
</evidence>
<dbReference type="GO" id="GO:0015979">
    <property type="term" value="P:photosynthesis"/>
    <property type="evidence" value="ECO:0007669"/>
    <property type="project" value="UniProtKB-UniRule"/>
</dbReference>
<dbReference type="GO" id="GO:0019898">
    <property type="term" value="C:extrinsic component of membrane"/>
    <property type="evidence" value="ECO:0007669"/>
    <property type="project" value="InterPro"/>
</dbReference>
<dbReference type="Pfam" id="PF06514">
    <property type="entry name" value="PsbU"/>
    <property type="match status" value="1"/>
</dbReference>
<dbReference type="Gene3D" id="1.10.150.320">
    <property type="entry name" value="Photosystem II 12 kDa extrinsic protein"/>
    <property type="match status" value="1"/>
</dbReference>
<dbReference type="HAMAP" id="MF_00589">
    <property type="entry name" value="PSII_PsbU"/>
    <property type="match status" value="1"/>
</dbReference>
<comment type="similarity">
    <text evidence="2 7">Belongs to the PsbU family.</text>
</comment>
<organism evidence="8">
    <name type="scientific">Woronichinia naegeliana WA131</name>
    <dbReference type="NCBI Taxonomy" id="2824559"/>
    <lineage>
        <taxon>Bacteria</taxon>
        <taxon>Bacillati</taxon>
        <taxon>Cyanobacteriota</taxon>
        <taxon>Cyanophyceae</taxon>
        <taxon>Synechococcales</taxon>
        <taxon>Coelosphaeriaceae</taxon>
        <taxon>Woronichinia</taxon>
    </lineage>
</organism>
<keyword evidence="7" id="KW-0732">Signal</keyword>
<feature type="signal peptide" evidence="7">
    <location>
        <begin position="1"/>
        <end position="28"/>
    </location>
</feature>
<dbReference type="EMBL" id="CP073041">
    <property type="protein sequence ID" value="UXE61165.1"/>
    <property type="molecule type" value="Genomic_DNA"/>
</dbReference>
<dbReference type="KEGG" id="wna:KA717_38240"/>
<comment type="subunit">
    <text evidence="7">PSII is composed of 1 copy each of membrane proteins PsbA, PsbB, PsbC, PsbD, PsbE, PsbF, PsbH, PsbI, PsbJ, PsbK, PsbL, PsbM, PsbT, PsbX, PsbY, PsbZ, Psb30/Ycf12, peripheral proteins PsbO, CyanoQ (PsbQ), PsbU, PsbV and a large number of cofactors. It forms dimeric complexes.</text>
</comment>
<dbReference type="NCBIfam" id="NF002708">
    <property type="entry name" value="PRK02515.1"/>
    <property type="match status" value="1"/>
</dbReference>
<evidence type="ECO:0000256" key="6">
    <source>
        <dbReference type="ARBA" id="ARBA00023276"/>
    </source>
</evidence>
<evidence type="ECO:0000256" key="7">
    <source>
        <dbReference type="HAMAP-Rule" id="MF_00589"/>
    </source>
</evidence>
<evidence type="ECO:0000313" key="8">
    <source>
        <dbReference type="EMBL" id="UXE61165.1"/>
    </source>
</evidence>
<evidence type="ECO:0000256" key="3">
    <source>
        <dbReference type="ARBA" id="ARBA00022982"/>
    </source>
</evidence>
<reference evidence="8" key="1">
    <citation type="submission" date="2021-04" db="EMBL/GenBank/DDBJ databases">
        <title>Genome sequence of Woronichinia naegeliana from Washington state freshwater lake bloom.</title>
        <authorList>
            <person name="Dreher T.W."/>
        </authorList>
    </citation>
    <scope>NUCLEOTIDE SEQUENCE</scope>
    <source>
        <strain evidence="8">WA131</strain>
    </source>
</reference>
<dbReference type="GO" id="GO:0042549">
    <property type="term" value="P:photosystem II stabilization"/>
    <property type="evidence" value="ECO:0007669"/>
    <property type="project" value="InterPro"/>
</dbReference>
<keyword evidence="5 7" id="KW-0472">Membrane</keyword>
<comment type="function">
    <text evidence="7">One of the extrinsic, lumenal subunits of photosystem II (PSII). PSII is a light-driven water plastoquinone oxidoreductase, using light energy to abstract electrons from H(2)O, generating a proton gradient subsequently used for ATP formation. The extrinsic proteins stabilize the structure of photosystem II oxygen-evolving complex (OEC), the ion environment of oxygen evolution and protect the OEC against heat-induced inactivation.</text>
</comment>
<evidence type="ECO:0000256" key="1">
    <source>
        <dbReference type="ARBA" id="ARBA00004170"/>
    </source>
</evidence>
<keyword evidence="6 7" id="KW-0604">Photosystem II</keyword>
<protein>
    <recommendedName>
        <fullName evidence="7">Photosystem II extrinsic protein U</fullName>
        <shortName evidence="7">PSII-U</shortName>
        <shortName evidence="7">PsbU</shortName>
    </recommendedName>
    <alternativeName>
        <fullName evidence="7">Photosystem II 12 kDa extrinsic protein</fullName>
        <shortName evidence="7">PS II complex 12 kDa extrinsic protein</shortName>
    </alternativeName>
</protein>
<gene>
    <name evidence="7 8" type="primary">psbU</name>
    <name evidence="8" type="ORF">KA717_38240</name>
</gene>
<keyword evidence="7" id="KW-0602">Photosynthesis</keyword>
<dbReference type="InterPro" id="IPR010527">
    <property type="entry name" value="PSII_PsbU"/>
</dbReference>